<comment type="caution">
    <text evidence="1">The sequence shown here is derived from an EMBL/GenBank/DDBJ whole genome shotgun (WGS) entry which is preliminary data.</text>
</comment>
<dbReference type="Proteomes" id="UP000789901">
    <property type="component" value="Unassembled WGS sequence"/>
</dbReference>
<evidence type="ECO:0000313" key="1">
    <source>
        <dbReference type="EMBL" id="CAG8753010.1"/>
    </source>
</evidence>
<name>A0ABN7VCL7_GIGMA</name>
<proteinExistence type="predicted"/>
<organism evidence="1 2">
    <name type="scientific">Gigaspora margarita</name>
    <dbReference type="NCBI Taxonomy" id="4874"/>
    <lineage>
        <taxon>Eukaryota</taxon>
        <taxon>Fungi</taxon>
        <taxon>Fungi incertae sedis</taxon>
        <taxon>Mucoromycota</taxon>
        <taxon>Glomeromycotina</taxon>
        <taxon>Glomeromycetes</taxon>
        <taxon>Diversisporales</taxon>
        <taxon>Gigasporaceae</taxon>
        <taxon>Gigaspora</taxon>
    </lineage>
</organism>
<dbReference type="EMBL" id="CAJVQB010012130">
    <property type="protein sequence ID" value="CAG8753010.1"/>
    <property type="molecule type" value="Genomic_DNA"/>
</dbReference>
<evidence type="ECO:0000313" key="2">
    <source>
        <dbReference type="Proteomes" id="UP000789901"/>
    </source>
</evidence>
<accession>A0ABN7VCL7</accession>
<protein>
    <submittedName>
        <fullName evidence="1">2075_t:CDS:1</fullName>
    </submittedName>
</protein>
<reference evidence="1 2" key="1">
    <citation type="submission" date="2021-06" db="EMBL/GenBank/DDBJ databases">
        <authorList>
            <person name="Kallberg Y."/>
            <person name="Tangrot J."/>
            <person name="Rosling A."/>
        </authorList>
    </citation>
    <scope>NUCLEOTIDE SEQUENCE [LARGE SCALE GENOMIC DNA]</scope>
    <source>
        <strain evidence="1 2">120-4 pot B 10/14</strain>
    </source>
</reference>
<keyword evidence="2" id="KW-1185">Reference proteome</keyword>
<gene>
    <name evidence="1" type="ORF">GMARGA_LOCUS16609</name>
</gene>
<sequence>MTTISAMADASVTLLHDDSKFEFNPLNKGLNNKNGLMSQEKRSQPSVLEQHKADDYISNIQKCCTTFAVEYALRKIPNVVGSLYWTVIQE</sequence>